<dbReference type="Pfam" id="PF02801">
    <property type="entry name" value="Ketoacyl-synt_C"/>
    <property type="match status" value="1"/>
</dbReference>
<dbReference type="GO" id="GO:0006633">
    <property type="term" value="P:fatty acid biosynthetic process"/>
    <property type="evidence" value="ECO:0007669"/>
    <property type="project" value="InterPro"/>
</dbReference>
<evidence type="ECO:0000256" key="2">
    <source>
        <dbReference type="ARBA" id="ARBA00022553"/>
    </source>
</evidence>
<feature type="domain" description="Ketosynthase family 3 (KS3)" evidence="9">
    <location>
        <begin position="393"/>
        <end position="809"/>
    </location>
</feature>
<keyword evidence="3" id="KW-0808">Transferase</keyword>
<keyword evidence="1" id="KW-0596">Phosphopantetheine</keyword>
<dbReference type="SUPFAM" id="SSF47336">
    <property type="entry name" value="ACP-like"/>
    <property type="match status" value="1"/>
</dbReference>
<dbReference type="PANTHER" id="PTHR45681">
    <property type="entry name" value="POLYKETIDE SYNTHASE 44-RELATED"/>
    <property type="match status" value="1"/>
</dbReference>
<dbReference type="InterPro" id="IPR029063">
    <property type="entry name" value="SAM-dependent_MTases_sf"/>
</dbReference>
<keyword evidence="12" id="KW-1185">Reference proteome</keyword>
<evidence type="ECO:0000256" key="6">
    <source>
        <dbReference type="PROSITE-ProRule" id="PRU01363"/>
    </source>
</evidence>
<dbReference type="Gene3D" id="3.30.70.3290">
    <property type="match status" value="1"/>
</dbReference>
<evidence type="ECO:0000256" key="5">
    <source>
        <dbReference type="ARBA" id="ARBA00023315"/>
    </source>
</evidence>
<evidence type="ECO:0000256" key="1">
    <source>
        <dbReference type="ARBA" id="ARBA00022450"/>
    </source>
</evidence>
<dbReference type="InterPro" id="IPR018201">
    <property type="entry name" value="Ketoacyl_synth_AS"/>
</dbReference>
<organism evidence="11 12">
    <name type="scientific">Coleophoma cylindrospora</name>
    <dbReference type="NCBI Taxonomy" id="1849047"/>
    <lineage>
        <taxon>Eukaryota</taxon>
        <taxon>Fungi</taxon>
        <taxon>Dikarya</taxon>
        <taxon>Ascomycota</taxon>
        <taxon>Pezizomycotina</taxon>
        <taxon>Leotiomycetes</taxon>
        <taxon>Helotiales</taxon>
        <taxon>Dermateaceae</taxon>
        <taxon>Coleophoma</taxon>
    </lineage>
</organism>
<dbReference type="GO" id="GO:0004315">
    <property type="term" value="F:3-oxoacyl-[acyl-carrier-protein] synthase activity"/>
    <property type="evidence" value="ECO:0007669"/>
    <property type="project" value="InterPro"/>
</dbReference>
<dbReference type="PROSITE" id="PS52019">
    <property type="entry name" value="PKS_MFAS_DH"/>
    <property type="match status" value="1"/>
</dbReference>
<feature type="region of interest" description="Disordered" evidence="7">
    <location>
        <begin position="2214"/>
        <end position="2236"/>
    </location>
</feature>
<dbReference type="InterPro" id="IPR016039">
    <property type="entry name" value="Thiolase-like"/>
</dbReference>
<dbReference type="Gene3D" id="3.40.47.10">
    <property type="match status" value="1"/>
</dbReference>
<dbReference type="Pfam" id="PF16073">
    <property type="entry name" value="SAT"/>
    <property type="match status" value="1"/>
</dbReference>
<feature type="region of interest" description="C-terminal hotdog fold" evidence="6">
    <location>
        <begin position="1459"/>
        <end position="1610"/>
    </location>
</feature>
<sequence length="2648" mass="291935">MVLHSHRKVFLFGPHALAFDIAFFNRLRTHLHDEPGNRWVLDLVSQLPSLWGSLVESVPTLQSFNGEELLQVLSQGLQTGNIPQSIFPLPNILLTPLVVITQLTQYSTFLKAALPDLDDTNELPASLTGSTEILGLCTGILSSLAAACSPTLATLRNYGAVAVRLAMIIGALVDANEASPSPEGISMSFSMSWSSAESGEHIKQLLEEFPEAYVSVFVDEKRSTVTTSKQTAPALIRQLELFGAHVTEVALSGRFHWIKNLEDTEKLIRLCDSNPEFQFRNASNLVFPTRLGHSSEYVTNSSSLHEIALREILVQPSQWLQTFNLLYSSHMSSGGATVILFGPERCVPPTVARKLGSQLISVSDMELSNSLIPRALLGQNSAHESENVQDQPDDRIAVIGMSCQVAGADDLEEYWKILVGGQSQHCEVPPERFDMGTAFRELDPKRKWYGNFIQHYDTFDHKFFKKSPREMASTDPQHRLVLQLAYQAVEQSGYFTQGDFEKHIGCYIGVGNVDYANNIACYDANAYSATGNLRAFIAGKVSHYFGWTGPSLTIDTACSSSAVAIHQACRAIINGECTTALAGGVNVLTSPEWFHNLAGASFLSPTGQCKPFDAKGDGYCRGDAVGMVFLKKLSSAVRDGDQVLGVIASTRVYQNQNCTAITVPNALSLSELFADVVQQARLEPRKISVVEAHGTGTPVGDPAEYDSIRRVFGGSIRSDMLYVSSVKGLIGHTEFASGIVSLIKVLLMIQKGFITPQASFTSINPSLNAVPEDRMDIPLHLKPWEAGFRAALINNYGASGSNASMIITEAPKAHSKSCKSLQTDLSSTSFPFWFSGLDVRSLGAYAVAFTSFLQRHANSAEDLSVSNLSFQLSRQSNRSLPQALIINAKSSIDLQEKLSAFARGDKSITAIQPAPPRPVILCFGGQVSTYVGLPEEICDRYEIFKYHLDQCDTICHALGIDSIYPEIFQRSPVQDVVKLQTMLFATQYSCARAWIECGIQVAAVVGHSFGELTALCIAGVYSLNDALKLISGRARLIRDTWGVDGGSMLAVEGDLQDVLNLLAMSKTKSSGDPGVSIACYNGPRSFTLGGPIDGVKSVEDLAKSSPAFSGIRMKKLNVTNAFHSALVNPLMGDLEELGQKIVLRKPTIQVERATESKHTGILDYSFVAHHLRNPVFFDHAVHRLAKEYPGAVWLECGSNSTVTKMASRALGDLDAGHHFQSVNITSNGYSQFLVDATTELWKEGVNVSFWAHHAKQVSRYTPLILPPYQFEKSRHWMELKEMPKLEAPVVEPAQQVEVLKGLTTFIGYQDDTDQLARFMVNMVNEKFQQLTHAHIVGNTTAVTPGIFHFEISLDALMYLRPEFKDFSFQPQIRDISYHNLLVPDASLLLYLDLIPNNKEGLVWTWRLHSTDLMGTATDYSSGKIVFQSGSDLHLKDSFDSLVRLSGRKRCVSLLQDNDADDVLQGRNIYRAFEKVIHYEEPFRQVSKIVGKNNESAALVTMRHCGATWIDPILTECFCQVASIFINLMTDAADLSRGESFVCDRITQWIRNPNLDAFASLPEKWEVFAVHHQESGTKYVSDLFAFDSRDGSLFEAILGICHRRVPIEGIHKTLGRAALSENELSTTVMTPAPTPDWVPNPLPTASISTSASLLGLEEKRPVPKATKKPVKKPVKKAGLDVSTNTREIVCNLSGLEPEDIKDDSDLIELGIDSLMAMELVREVYASFKCTLENDQLMDLTDFRSLVICIQSTLGIDDEDGDSEVDDGSSPEAVPEPILESSGTTQNVHGMNGVNGVNSVNEDHGLDDGNSWDTVGGLIGTNDVAVFNRSVHDLSVSNDHAVLATSTVLDVFYKTKWSTDDAIIEGQLGGFSKGVMPRSTELCLAYIVEAFEQLGCPIRSAASGDRLRRVNYLPKHEKYMNLIYDLLEKDARLIDINGSEITRTAVAPPAKSAETLLNKLLQEEPVHAAEFKLTALVGSKFANLITGKEDGLQLIFGAPESRALAVDWYATSPVNTTWIKQLEQFLENLIGTLPKGGQPIKILEIGAGTGGTTSKIVPMLARLGVPVKYVMTDISGSLIAAARKRFKHYPFIEFKALNMEVDPDPQLLESQHIILATNCVHATRDLSVSLRNLRRMLRPDGFLVVLEMTEQVPWVDFIFGLLEGWWLFEDGRDYVLQPPEYWEKVLQAEGYGHVDWTDGDLPEAGIQRLIIAHASGPKYDHRPKPSSRVDSQHAGPSDVEREEVINGYVSKYIKDFTIPSHRSGSSDNSSSLSSGLCVLVTGATGSLGAHIVAYLAQRPDIHTVVCLNRLSAVDATTRQHQTLEMRGISLDAISLSKLKVFETDTSKPRLGLSLEKYEYLVRTVTHIVHSAWPMSLTRPIRTYETQFKIVKNLMELAIDVTNQRPAPFKLSFQFISSIAVVANYPLWTGKPVVPEEPGTIKSLPLTGYAEAKLVTERILSKTLYCHPDRFHTMAVRIAQISGSTSNGYWNPTEYMPFLVKSSQVLKVLPKLDGTLSWYPVDGVAATLGELLVADTTTDLIYHIDNPSRQTWVDLIATLSDALELDDKSIIPYDQWVNRVRRFRGSTTDNPALQLIEFFEHYFIPMSCGGLILDTTKAQEHSGTLQNQGPINDVVLKKYVAMWKRSGFLNL</sequence>
<dbReference type="InterPro" id="IPR013120">
    <property type="entry name" value="FAR_NAD-bd"/>
</dbReference>
<dbReference type="InterPro" id="IPR006162">
    <property type="entry name" value="Ppantetheine_attach_site"/>
</dbReference>
<feature type="domain" description="PKS/mFAS DH" evidence="10">
    <location>
        <begin position="1303"/>
        <end position="1610"/>
    </location>
</feature>
<dbReference type="SMART" id="SM00827">
    <property type="entry name" value="PKS_AT"/>
    <property type="match status" value="1"/>
</dbReference>
<dbReference type="InterPro" id="IPR014030">
    <property type="entry name" value="Ketoacyl_synth_N"/>
</dbReference>
<evidence type="ECO:0000259" key="10">
    <source>
        <dbReference type="PROSITE" id="PS52019"/>
    </source>
</evidence>
<dbReference type="InterPro" id="IPR016035">
    <property type="entry name" value="Acyl_Trfase/lysoPLipase"/>
</dbReference>
<dbReference type="PROSITE" id="PS50075">
    <property type="entry name" value="CARRIER"/>
    <property type="match status" value="1"/>
</dbReference>
<comment type="caution">
    <text evidence="11">The sequence shown here is derived from an EMBL/GenBank/DDBJ whole genome shotgun (WGS) entry which is preliminary data.</text>
</comment>
<feature type="region of interest" description="N-terminal hotdog fold" evidence="6">
    <location>
        <begin position="1303"/>
        <end position="1431"/>
    </location>
</feature>
<dbReference type="SUPFAM" id="SSF53901">
    <property type="entry name" value="Thiolase-like"/>
    <property type="match status" value="1"/>
</dbReference>
<dbReference type="SUPFAM" id="SSF53335">
    <property type="entry name" value="S-adenosyl-L-methionine-dependent methyltransferases"/>
    <property type="match status" value="1"/>
</dbReference>
<feature type="region of interest" description="Disordered" evidence="7">
    <location>
        <begin position="1756"/>
        <end position="1784"/>
    </location>
</feature>
<dbReference type="SUPFAM" id="SSF52151">
    <property type="entry name" value="FabD/lysophospholipase-like"/>
    <property type="match status" value="1"/>
</dbReference>
<dbReference type="InterPro" id="IPR020841">
    <property type="entry name" value="PKS_Beta-ketoAc_synthase_dom"/>
</dbReference>
<dbReference type="InterPro" id="IPR013217">
    <property type="entry name" value="Methyltransf_12"/>
</dbReference>
<dbReference type="PROSITE" id="PS52004">
    <property type="entry name" value="KS3_2"/>
    <property type="match status" value="1"/>
</dbReference>
<dbReference type="PROSITE" id="PS00012">
    <property type="entry name" value="PHOSPHOPANTETHEINE"/>
    <property type="match status" value="1"/>
</dbReference>
<dbReference type="SUPFAM" id="SSF55048">
    <property type="entry name" value="Probable ACP-binding domain of malonyl-CoA ACP transacylase"/>
    <property type="match status" value="1"/>
</dbReference>
<dbReference type="Pfam" id="PF00550">
    <property type="entry name" value="PP-binding"/>
    <property type="match status" value="1"/>
</dbReference>
<feature type="domain" description="Carrier" evidence="8">
    <location>
        <begin position="1678"/>
        <end position="1752"/>
    </location>
</feature>
<dbReference type="STRING" id="1849047.A0A3D8QPQ6"/>
<reference evidence="11 12" key="1">
    <citation type="journal article" date="2018" name="IMA Fungus">
        <title>IMA Genome-F 9: Draft genome sequence of Annulohypoxylon stygium, Aspergillus mulundensis, Berkeleyomyces basicola (syn. Thielaviopsis basicola), Ceratocystis smalleyi, two Cercospora beticola strains, Coleophoma cylindrospora, Fusarium fracticaudum, Phialophora cf. hyalina, and Morchella septimelata.</title>
        <authorList>
            <person name="Wingfield B.D."/>
            <person name="Bills G.F."/>
            <person name="Dong Y."/>
            <person name="Huang W."/>
            <person name="Nel W.J."/>
            <person name="Swalarsk-Parry B.S."/>
            <person name="Vaghefi N."/>
            <person name="Wilken P.M."/>
            <person name="An Z."/>
            <person name="de Beer Z.W."/>
            <person name="De Vos L."/>
            <person name="Chen L."/>
            <person name="Duong T.A."/>
            <person name="Gao Y."/>
            <person name="Hammerbacher A."/>
            <person name="Kikkert J.R."/>
            <person name="Li Y."/>
            <person name="Li H."/>
            <person name="Li K."/>
            <person name="Li Q."/>
            <person name="Liu X."/>
            <person name="Ma X."/>
            <person name="Naidoo K."/>
            <person name="Pethybridge S.J."/>
            <person name="Sun J."/>
            <person name="Steenkamp E.T."/>
            <person name="van der Nest M.A."/>
            <person name="van Wyk S."/>
            <person name="Wingfield M.J."/>
            <person name="Xiong C."/>
            <person name="Yue Q."/>
            <person name="Zhang X."/>
        </authorList>
    </citation>
    <scope>NUCLEOTIDE SEQUENCE [LARGE SCALE GENOMIC DNA]</scope>
    <source>
        <strain evidence="11 12">BP6252</strain>
    </source>
</reference>
<dbReference type="InterPro" id="IPR042104">
    <property type="entry name" value="PKS_dehydratase_sf"/>
</dbReference>
<dbReference type="Gene3D" id="3.10.129.110">
    <property type="entry name" value="Polyketide synthase dehydratase"/>
    <property type="match status" value="1"/>
</dbReference>
<dbReference type="Pfam" id="PF18558">
    <property type="entry name" value="HTH_51"/>
    <property type="match status" value="1"/>
</dbReference>
<keyword evidence="5" id="KW-0012">Acyltransferase</keyword>
<dbReference type="InterPro" id="IPR014031">
    <property type="entry name" value="Ketoacyl_synth_C"/>
</dbReference>
<dbReference type="Proteomes" id="UP000256645">
    <property type="component" value="Unassembled WGS sequence"/>
</dbReference>
<dbReference type="InterPro" id="IPR049900">
    <property type="entry name" value="PKS_mFAS_DH"/>
</dbReference>
<gene>
    <name evidence="11" type="ORF">BP6252_11348</name>
</gene>
<evidence type="ECO:0000313" key="12">
    <source>
        <dbReference type="Proteomes" id="UP000256645"/>
    </source>
</evidence>
<dbReference type="OrthoDB" id="429813at2759"/>
<dbReference type="InterPro" id="IPR050444">
    <property type="entry name" value="Polyketide_Synthase"/>
</dbReference>
<dbReference type="Pfam" id="PF00109">
    <property type="entry name" value="ketoacyl-synt"/>
    <property type="match status" value="1"/>
</dbReference>
<keyword evidence="4" id="KW-0511">Multifunctional enzyme</keyword>
<dbReference type="EMBL" id="PDLM01000013">
    <property type="protein sequence ID" value="RDW63803.1"/>
    <property type="molecule type" value="Genomic_DNA"/>
</dbReference>
<keyword evidence="2" id="KW-0597">Phosphoprotein</keyword>
<evidence type="ECO:0000256" key="3">
    <source>
        <dbReference type="ARBA" id="ARBA00022679"/>
    </source>
</evidence>
<name>A0A3D8QPQ6_9HELO</name>
<dbReference type="Pfam" id="PF07993">
    <property type="entry name" value="NAD_binding_4"/>
    <property type="match status" value="1"/>
</dbReference>
<dbReference type="InterPro" id="IPR036291">
    <property type="entry name" value="NAD(P)-bd_dom_sf"/>
</dbReference>
<evidence type="ECO:0000259" key="8">
    <source>
        <dbReference type="PROSITE" id="PS50075"/>
    </source>
</evidence>
<dbReference type="PANTHER" id="PTHR45681:SF6">
    <property type="entry name" value="POLYKETIDE SYNTHASE 37"/>
    <property type="match status" value="1"/>
</dbReference>
<protein>
    <submittedName>
        <fullName evidence="11">Conidial yellow pigment biosynthesis polyketide synthase</fullName>
    </submittedName>
</protein>
<dbReference type="InterPro" id="IPR016036">
    <property type="entry name" value="Malonyl_transacylase_ACP-bd"/>
</dbReference>
<evidence type="ECO:0000313" key="11">
    <source>
        <dbReference type="EMBL" id="RDW63803.1"/>
    </source>
</evidence>
<evidence type="ECO:0000256" key="7">
    <source>
        <dbReference type="SAM" id="MobiDB-lite"/>
    </source>
</evidence>
<evidence type="ECO:0000256" key="4">
    <source>
        <dbReference type="ARBA" id="ARBA00023268"/>
    </source>
</evidence>
<dbReference type="Gene3D" id="3.40.50.720">
    <property type="entry name" value="NAD(P)-binding Rossmann-like Domain"/>
    <property type="match status" value="1"/>
</dbReference>
<dbReference type="InterPro" id="IPR001227">
    <property type="entry name" value="Ac_transferase_dom_sf"/>
</dbReference>
<evidence type="ECO:0000259" key="9">
    <source>
        <dbReference type="PROSITE" id="PS52004"/>
    </source>
</evidence>
<dbReference type="InterPro" id="IPR032088">
    <property type="entry name" value="SAT"/>
</dbReference>
<comment type="caution">
    <text evidence="6">Lacks conserved residue(s) required for the propagation of feature annotation.</text>
</comment>
<dbReference type="Gene3D" id="3.40.366.10">
    <property type="entry name" value="Malonyl-Coenzyme A Acyl Carrier Protein, domain 2"/>
    <property type="match status" value="2"/>
</dbReference>
<dbReference type="CDD" id="cd00833">
    <property type="entry name" value="PKS"/>
    <property type="match status" value="1"/>
</dbReference>
<dbReference type="GO" id="GO:0044550">
    <property type="term" value="P:secondary metabolite biosynthetic process"/>
    <property type="evidence" value="ECO:0007669"/>
    <property type="project" value="UniProtKB-ARBA"/>
</dbReference>
<dbReference type="Pfam" id="PF00698">
    <property type="entry name" value="Acyl_transf_1"/>
    <property type="match status" value="1"/>
</dbReference>
<dbReference type="CDD" id="cd02440">
    <property type="entry name" value="AdoMet_MTases"/>
    <property type="match status" value="1"/>
</dbReference>
<dbReference type="Gene3D" id="3.40.50.150">
    <property type="entry name" value="Vaccinia Virus protein VP39"/>
    <property type="match status" value="1"/>
</dbReference>
<dbReference type="PROSITE" id="PS00606">
    <property type="entry name" value="KS3_1"/>
    <property type="match status" value="1"/>
</dbReference>
<proteinExistence type="predicted"/>
<dbReference type="Pfam" id="PF08242">
    <property type="entry name" value="Methyltransf_12"/>
    <property type="match status" value="1"/>
</dbReference>
<dbReference type="SUPFAM" id="SSF51735">
    <property type="entry name" value="NAD(P)-binding Rossmann-fold domains"/>
    <property type="match status" value="1"/>
</dbReference>
<dbReference type="InterPro" id="IPR009081">
    <property type="entry name" value="PP-bd_ACP"/>
</dbReference>
<feature type="compositionally biased region" description="Acidic residues" evidence="7">
    <location>
        <begin position="1756"/>
        <end position="1767"/>
    </location>
</feature>
<dbReference type="InterPro" id="IPR014043">
    <property type="entry name" value="Acyl_transferase_dom"/>
</dbReference>
<dbReference type="SMART" id="SM00825">
    <property type="entry name" value="PKS_KS"/>
    <property type="match status" value="1"/>
</dbReference>
<dbReference type="Gene3D" id="1.10.1200.10">
    <property type="entry name" value="ACP-like"/>
    <property type="match status" value="1"/>
</dbReference>
<dbReference type="InterPro" id="IPR036736">
    <property type="entry name" value="ACP-like_sf"/>
</dbReference>
<dbReference type="InterPro" id="IPR041068">
    <property type="entry name" value="HTH_51"/>
</dbReference>
<accession>A0A3D8QPQ6</accession>